<dbReference type="PANTHER" id="PTHR18640:SF5">
    <property type="entry name" value="SODIUM_BILE ACID COTRANSPORTER 7"/>
    <property type="match status" value="1"/>
</dbReference>
<reference evidence="3" key="1">
    <citation type="journal article" date="2019" name="Int. J. Syst. Evol. Microbiol.">
        <title>The Global Catalogue of Microorganisms (GCM) 10K type strain sequencing project: providing services to taxonomists for standard genome sequencing and annotation.</title>
        <authorList>
            <consortium name="The Broad Institute Genomics Platform"/>
            <consortium name="The Broad Institute Genome Sequencing Center for Infectious Disease"/>
            <person name="Wu L."/>
            <person name="Ma J."/>
        </authorList>
    </citation>
    <scope>NUCLEOTIDE SEQUENCE [LARGE SCALE GENOMIC DNA]</scope>
    <source>
        <strain evidence="3">JCM 16083</strain>
    </source>
</reference>
<feature type="transmembrane region" description="Helical" evidence="1">
    <location>
        <begin position="70"/>
        <end position="90"/>
    </location>
</feature>
<name>A0ABP3Y4E3_9FLAO</name>
<feature type="transmembrane region" description="Helical" evidence="1">
    <location>
        <begin position="102"/>
        <end position="125"/>
    </location>
</feature>
<dbReference type="EMBL" id="BAAAFH010000022">
    <property type="protein sequence ID" value="GAA0876361.1"/>
    <property type="molecule type" value="Genomic_DNA"/>
</dbReference>
<feature type="transmembrane region" description="Helical" evidence="1">
    <location>
        <begin position="12"/>
        <end position="28"/>
    </location>
</feature>
<feature type="transmembrane region" description="Helical" evidence="1">
    <location>
        <begin position="40"/>
        <end position="58"/>
    </location>
</feature>
<accession>A0ABP3Y4E3</accession>
<feature type="transmembrane region" description="Helical" evidence="1">
    <location>
        <begin position="132"/>
        <end position="151"/>
    </location>
</feature>
<dbReference type="RefSeq" id="WP_343789022.1">
    <property type="nucleotide sequence ID" value="NZ_BAAAFH010000022.1"/>
</dbReference>
<protein>
    <submittedName>
        <fullName evidence="2">Bile acid:sodium symporter</fullName>
    </submittedName>
</protein>
<gene>
    <name evidence="2" type="ORF">GCM10009118_27710</name>
</gene>
<dbReference type="Proteomes" id="UP001501126">
    <property type="component" value="Unassembled WGS sequence"/>
</dbReference>
<dbReference type="InterPro" id="IPR016833">
    <property type="entry name" value="Put_Na-Bile_cotransptr"/>
</dbReference>
<dbReference type="Gene3D" id="1.20.1530.20">
    <property type="match status" value="1"/>
</dbReference>
<dbReference type="PANTHER" id="PTHR18640">
    <property type="entry name" value="SOLUTE CARRIER FAMILY 10 MEMBER 7"/>
    <property type="match status" value="1"/>
</dbReference>
<proteinExistence type="predicted"/>
<evidence type="ECO:0000313" key="3">
    <source>
        <dbReference type="Proteomes" id="UP001501126"/>
    </source>
</evidence>
<sequence>MKWKFPSPDPFIIGIILMIVVASLFPFRESYSIYFPLKDTIYWGITGIFFLYGLKLNPKQIRQDMSNWRLHILIQSATFLFFPLIILPFYPLFAGGPYENIWLAAFFLAALPSTVSSSVVMVSIAKGNIPSAIFNASISGLIGLIATPLWMSLFLSANGEGPELSETIQQLVQQILLPVALGLSLNKYLGTAAQKHKSLIGWFDKIIIFLIIYKSFSTAFLSGVFTQLPPISLLLLAVCIIALFFLVFYSIRFLSQKFHFSREDTITALFCGSKKSLVHASVFVIILVTDSAAQSLFLLPVMVYHAFQLFYTSYLARKWGKEQ</sequence>
<keyword evidence="3" id="KW-1185">Reference proteome</keyword>
<dbReference type="InterPro" id="IPR038770">
    <property type="entry name" value="Na+/solute_symporter_sf"/>
</dbReference>
<feature type="transmembrane region" description="Helical" evidence="1">
    <location>
        <begin position="202"/>
        <end position="225"/>
    </location>
</feature>
<keyword evidence="1" id="KW-0812">Transmembrane</keyword>
<keyword evidence="1" id="KW-1133">Transmembrane helix</keyword>
<dbReference type="Pfam" id="PF13593">
    <property type="entry name" value="SBF_like"/>
    <property type="match status" value="1"/>
</dbReference>
<keyword evidence="1" id="KW-0472">Membrane</keyword>
<comment type="caution">
    <text evidence="2">The sequence shown here is derived from an EMBL/GenBank/DDBJ whole genome shotgun (WGS) entry which is preliminary data.</text>
</comment>
<evidence type="ECO:0000256" key="1">
    <source>
        <dbReference type="SAM" id="Phobius"/>
    </source>
</evidence>
<feature type="transmembrane region" description="Helical" evidence="1">
    <location>
        <begin position="171"/>
        <end position="190"/>
    </location>
</feature>
<organism evidence="2 3">
    <name type="scientific">Wandonia haliotis</name>
    <dbReference type="NCBI Taxonomy" id="574963"/>
    <lineage>
        <taxon>Bacteria</taxon>
        <taxon>Pseudomonadati</taxon>
        <taxon>Bacteroidota</taxon>
        <taxon>Flavobacteriia</taxon>
        <taxon>Flavobacteriales</taxon>
        <taxon>Crocinitomicaceae</taxon>
        <taxon>Wandonia</taxon>
    </lineage>
</organism>
<evidence type="ECO:0000313" key="2">
    <source>
        <dbReference type="EMBL" id="GAA0876361.1"/>
    </source>
</evidence>
<feature type="transmembrane region" description="Helical" evidence="1">
    <location>
        <begin position="231"/>
        <end position="254"/>
    </location>
</feature>
<dbReference type="PIRSF" id="PIRSF026166">
    <property type="entry name" value="UCP026166"/>
    <property type="match status" value="1"/>
</dbReference>
<feature type="transmembrane region" description="Helical" evidence="1">
    <location>
        <begin position="266"/>
        <end position="289"/>
    </location>
</feature>